<dbReference type="EMBL" id="PJNH01000002">
    <property type="protein sequence ID" value="PKR78024.1"/>
    <property type="molecule type" value="Genomic_DNA"/>
</dbReference>
<dbReference type="PANTHER" id="PTHR38011">
    <property type="entry name" value="DIHYDROFOLATE REDUCTASE FAMILY PROTEIN (AFU_ORTHOLOGUE AFUA_8G06820)"/>
    <property type="match status" value="1"/>
</dbReference>
<dbReference type="InterPro" id="IPR024072">
    <property type="entry name" value="DHFR-like_dom_sf"/>
</dbReference>
<dbReference type="PANTHER" id="PTHR38011:SF11">
    <property type="entry name" value="2,5-DIAMINO-6-RIBOSYLAMINO-4(3H)-PYRIMIDINONE 5'-PHOSPHATE REDUCTASE"/>
    <property type="match status" value="1"/>
</dbReference>
<dbReference type="GO" id="GO:0008703">
    <property type="term" value="F:5-amino-6-(5-phosphoribosylamino)uracil reductase activity"/>
    <property type="evidence" value="ECO:0007669"/>
    <property type="project" value="InterPro"/>
</dbReference>
<dbReference type="GO" id="GO:0009231">
    <property type="term" value="P:riboflavin biosynthetic process"/>
    <property type="evidence" value="ECO:0007669"/>
    <property type="project" value="InterPro"/>
</dbReference>
<gene>
    <name evidence="2" type="ORF">CEY16_08875</name>
</gene>
<dbReference type="OrthoDB" id="195113at2"/>
<dbReference type="InterPro" id="IPR050765">
    <property type="entry name" value="Riboflavin_Biosynth_HTPR"/>
</dbReference>
<protein>
    <submittedName>
        <fullName evidence="2">Dihydrofolate reductase</fullName>
    </submittedName>
</protein>
<evidence type="ECO:0000259" key="1">
    <source>
        <dbReference type="Pfam" id="PF01872"/>
    </source>
</evidence>
<dbReference type="Proteomes" id="UP000243524">
    <property type="component" value="Unassembled WGS sequence"/>
</dbReference>
<dbReference type="InterPro" id="IPR002734">
    <property type="entry name" value="RibDG_C"/>
</dbReference>
<sequence length="178" mass="20534">MDSNRKVILFIATSLDGFIADPDGGIEWLQKAESVGNGDNGFGRFYDTVDTLFMGRKTYDHLMTLVDEFPHQDKEAYVFTRSDRSTEEHVNFVDQDMPTFVQNLKQQEGKNLWLVGGADLTDEFMQNQLIDEMIITIIPVVLGKGIPLFKSTDFSYDLELHYTERFGDFMQLHYKVKK</sequence>
<reference evidence="2 3" key="1">
    <citation type="submission" date="2017-06" db="EMBL/GenBank/DDBJ databases">
        <title>the draft geome sequence of Illustriluteabacillus marina B3227.</title>
        <authorList>
            <person name="He R.-H."/>
            <person name="Du Z.-J."/>
        </authorList>
    </citation>
    <scope>NUCLEOTIDE SEQUENCE [LARGE SCALE GENOMIC DNA]</scope>
    <source>
        <strain evidence="2 3">B3227</strain>
    </source>
</reference>
<dbReference type="AlphaFoldDB" id="A0A2I0QUQ4"/>
<dbReference type="SUPFAM" id="SSF53597">
    <property type="entry name" value="Dihydrofolate reductase-like"/>
    <property type="match status" value="1"/>
</dbReference>
<proteinExistence type="predicted"/>
<accession>A0A2I0QUQ4</accession>
<dbReference type="Gene3D" id="3.40.430.10">
    <property type="entry name" value="Dihydrofolate Reductase, subunit A"/>
    <property type="match status" value="1"/>
</dbReference>
<feature type="domain" description="Bacterial bifunctional deaminase-reductase C-terminal" evidence="1">
    <location>
        <begin position="5"/>
        <end position="168"/>
    </location>
</feature>
<name>A0A2I0QUQ4_9BACI</name>
<comment type="caution">
    <text evidence="2">The sequence shown here is derived from an EMBL/GenBank/DDBJ whole genome shotgun (WGS) entry which is preliminary data.</text>
</comment>
<organism evidence="2 3">
    <name type="scientific">Halalkalibacillus sediminis</name>
    <dbReference type="NCBI Taxonomy" id="2018042"/>
    <lineage>
        <taxon>Bacteria</taxon>
        <taxon>Bacillati</taxon>
        <taxon>Bacillota</taxon>
        <taxon>Bacilli</taxon>
        <taxon>Bacillales</taxon>
        <taxon>Bacillaceae</taxon>
        <taxon>Halalkalibacillus</taxon>
    </lineage>
</organism>
<evidence type="ECO:0000313" key="2">
    <source>
        <dbReference type="EMBL" id="PKR78024.1"/>
    </source>
</evidence>
<keyword evidence="3" id="KW-1185">Reference proteome</keyword>
<dbReference type="Pfam" id="PF01872">
    <property type="entry name" value="RibD_C"/>
    <property type="match status" value="1"/>
</dbReference>
<evidence type="ECO:0000313" key="3">
    <source>
        <dbReference type="Proteomes" id="UP000243524"/>
    </source>
</evidence>
<dbReference type="RefSeq" id="WP_101331632.1">
    <property type="nucleotide sequence ID" value="NZ_PJNH01000002.1"/>
</dbReference>